<evidence type="ECO:0000313" key="3">
    <source>
        <dbReference type="Proteomes" id="UP000199071"/>
    </source>
</evidence>
<reference evidence="2 3" key="1">
    <citation type="submission" date="2016-10" db="EMBL/GenBank/DDBJ databases">
        <authorList>
            <person name="de Groot N.N."/>
        </authorList>
    </citation>
    <scope>NUCLEOTIDE SEQUENCE [LARGE SCALE GENOMIC DNA]</scope>
    <source>
        <strain evidence="2 3">ATCC 35022</strain>
    </source>
</reference>
<dbReference type="Gene3D" id="3.20.20.190">
    <property type="entry name" value="Phosphatidylinositol (PI) phosphodiesterase"/>
    <property type="match status" value="1"/>
</dbReference>
<evidence type="ECO:0000313" key="2">
    <source>
        <dbReference type="EMBL" id="SDB30145.1"/>
    </source>
</evidence>
<dbReference type="InterPro" id="IPR017946">
    <property type="entry name" value="PLC-like_Pdiesterase_TIM-brl"/>
</dbReference>
<dbReference type="PANTHER" id="PTHR46211:SF14">
    <property type="entry name" value="GLYCEROPHOSPHODIESTER PHOSPHODIESTERASE"/>
    <property type="match status" value="1"/>
</dbReference>
<dbReference type="OrthoDB" id="8418918at2"/>
<proteinExistence type="predicted"/>
<dbReference type="RefSeq" id="WP_090876553.1">
    <property type="nucleotide sequence ID" value="NZ_FMXQ01000004.1"/>
</dbReference>
<accession>A0A1G6CB99</accession>
<dbReference type="Pfam" id="PF03009">
    <property type="entry name" value="GDPD"/>
    <property type="match status" value="1"/>
</dbReference>
<dbReference type="SUPFAM" id="SSF51695">
    <property type="entry name" value="PLC-like phosphodiesterases"/>
    <property type="match status" value="1"/>
</dbReference>
<gene>
    <name evidence="2" type="ORF">SAMN02982931_02284</name>
</gene>
<sequence>MSDRQRDDADQGVAIEADGRRVLLKWHKLRRAASEPPFAIANLPAGLALGASMEIDVRLMADGNWICLHDDLLDKETDGTGPVAELDTTAARRLHIAGASYPPPLLTDMTAAVAAAPTSDACLQLDLKEPAATLTEAGVARFAEAIAPVADRCLLSGTEYDAVTRLAVGIPGLRVGFDPCDMAETRDLASATDMAAFIDEVFAIAPEANAFYLYHRFVSAALRLGINPLETLKQNGAMIDVWTLDPDTPGGRDSLADAIGAGADQITTNDPPGLARLWAGG</sequence>
<protein>
    <submittedName>
        <fullName evidence="2">Glycerophosphoryl diester phosphodiesterase</fullName>
    </submittedName>
</protein>
<dbReference type="GO" id="GO:0008081">
    <property type="term" value="F:phosphoric diester hydrolase activity"/>
    <property type="evidence" value="ECO:0007669"/>
    <property type="project" value="InterPro"/>
</dbReference>
<dbReference type="PROSITE" id="PS51704">
    <property type="entry name" value="GP_PDE"/>
    <property type="match status" value="1"/>
</dbReference>
<keyword evidence="3" id="KW-1185">Reference proteome</keyword>
<dbReference type="PANTHER" id="PTHR46211">
    <property type="entry name" value="GLYCEROPHOSPHORYL DIESTER PHOSPHODIESTERASE"/>
    <property type="match status" value="1"/>
</dbReference>
<organism evidence="2 3">
    <name type="scientific">Bauldia litoralis</name>
    <dbReference type="NCBI Taxonomy" id="665467"/>
    <lineage>
        <taxon>Bacteria</taxon>
        <taxon>Pseudomonadati</taxon>
        <taxon>Pseudomonadota</taxon>
        <taxon>Alphaproteobacteria</taxon>
        <taxon>Hyphomicrobiales</taxon>
        <taxon>Kaistiaceae</taxon>
        <taxon>Bauldia</taxon>
    </lineage>
</organism>
<name>A0A1G6CB99_9HYPH</name>
<dbReference type="STRING" id="665467.SAMN02982931_02284"/>
<dbReference type="Proteomes" id="UP000199071">
    <property type="component" value="Unassembled WGS sequence"/>
</dbReference>
<evidence type="ECO:0000259" key="1">
    <source>
        <dbReference type="PROSITE" id="PS51704"/>
    </source>
</evidence>
<dbReference type="EMBL" id="FMXQ01000004">
    <property type="protein sequence ID" value="SDB30145.1"/>
    <property type="molecule type" value="Genomic_DNA"/>
</dbReference>
<dbReference type="GO" id="GO:0006629">
    <property type="term" value="P:lipid metabolic process"/>
    <property type="evidence" value="ECO:0007669"/>
    <property type="project" value="InterPro"/>
</dbReference>
<feature type="domain" description="GP-PDE" evidence="1">
    <location>
        <begin position="20"/>
        <end position="278"/>
    </location>
</feature>
<dbReference type="InterPro" id="IPR030395">
    <property type="entry name" value="GP_PDE_dom"/>
</dbReference>
<dbReference type="AlphaFoldDB" id="A0A1G6CB99"/>